<reference evidence="13" key="1">
    <citation type="submission" date="2023-10" db="EMBL/GenBank/DDBJ databases">
        <authorList>
            <person name="Chen Y."/>
            <person name="Shah S."/>
            <person name="Dougan E. K."/>
            <person name="Thang M."/>
            <person name="Chan C."/>
        </authorList>
    </citation>
    <scope>NUCLEOTIDE SEQUENCE [LARGE SCALE GENOMIC DNA]</scope>
</reference>
<dbReference type="Gene3D" id="2.40.30.10">
    <property type="entry name" value="Translation factors"/>
    <property type="match status" value="1"/>
</dbReference>
<dbReference type="CDD" id="cd06183">
    <property type="entry name" value="cyt_b5_reduct_like"/>
    <property type="match status" value="1"/>
</dbReference>
<dbReference type="InterPro" id="IPR001834">
    <property type="entry name" value="CBR-like"/>
</dbReference>
<feature type="domain" description="Flavoprotein pyridine nucleotide cytochrome reductase-like FAD-binding" evidence="12">
    <location>
        <begin position="5"/>
        <end position="94"/>
    </location>
</feature>
<evidence type="ECO:0000256" key="3">
    <source>
        <dbReference type="ARBA" id="ARBA00006105"/>
    </source>
</evidence>
<dbReference type="Pfam" id="PF00175">
    <property type="entry name" value="NAD_binding_1"/>
    <property type="match status" value="1"/>
</dbReference>
<evidence type="ECO:0000256" key="5">
    <source>
        <dbReference type="ARBA" id="ARBA00022630"/>
    </source>
</evidence>
<dbReference type="InterPro" id="IPR039261">
    <property type="entry name" value="FNR_nucleotide-bd"/>
</dbReference>
<keyword evidence="9" id="KW-0496">Mitochondrion</keyword>
<name>A0ABN9WJ90_9DINO</name>
<keyword evidence="14" id="KW-1185">Reference proteome</keyword>
<comment type="subcellular location">
    <subcellularLocation>
        <location evidence="2">Mitochondrion</location>
    </subcellularLocation>
</comment>
<comment type="caution">
    <text evidence="13">The sequence shown here is derived from an EMBL/GenBank/DDBJ whole genome shotgun (WGS) entry which is preliminary data.</text>
</comment>
<comment type="cofactor">
    <cofactor evidence="1">
        <name>FAD</name>
        <dbReference type="ChEBI" id="CHEBI:57692"/>
    </cofactor>
</comment>
<dbReference type="SUPFAM" id="SSF63380">
    <property type="entry name" value="Riboflavin synthase domain-like"/>
    <property type="match status" value="1"/>
</dbReference>
<dbReference type="EMBL" id="CAUYUJ010018618">
    <property type="protein sequence ID" value="CAK0885059.1"/>
    <property type="molecule type" value="Genomic_DNA"/>
</dbReference>
<evidence type="ECO:0000256" key="2">
    <source>
        <dbReference type="ARBA" id="ARBA00004173"/>
    </source>
</evidence>
<organism evidence="13 14">
    <name type="scientific">Prorocentrum cordatum</name>
    <dbReference type="NCBI Taxonomy" id="2364126"/>
    <lineage>
        <taxon>Eukaryota</taxon>
        <taxon>Sar</taxon>
        <taxon>Alveolata</taxon>
        <taxon>Dinophyceae</taxon>
        <taxon>Prorocentrales</taxon>
        <taxon>Prorocentraceae</taxon>
        <taxon>Prorocentrum</taxon>
    </lineage>
</organism>
<dbReference type="PANTHER" id="PTHR19370">
    <property type="entry name" value="NADH-CYTOCHROME B5 REDUCTASE"/>
    <property type="match status" value="1"/>
</dbReference>
<dbReference type="InterPro" id="IPR017938">
    <property type="entry name" value="Riboflavin_synthase-like_b-brl"/>
</dbReference>
<dbReference type="Proteomes" id="UP001189429">
    <property type="component" value="Unassembled WGS sequence"/>
</dbReference>
<dbReference type="PRINTS" id="PR00406">
    <property type="entry name" value="CYTB5RDTASE"/>
</dbReference>
<keyword evidence="5" id="KW-0285">Flavoprotein</keyword>
<evidence type="ECO:0000256" key="7">
    <source>
        <dbReference type="ARBA" id="ARBA00023002"/>
    </source>
</evidence>
<feature type="non-terminal residue" evidence="13">
    <location>
        <position position="1"/>
    </location>
</feature>
<dbReference type="InterPro" id="IPR008333">
    <property type="entry name" value="Cbr1-like_FAD-bd_dom"/>
</dbReference>
<dbReference type="EC" id="1.6.2.2" evidence="4"/>
<dbReference type="Pfam" id="PF00970">
    <property type="entry name" value="FAD_binding_6"/>
    <property type="match status" value="1"/>
</dbReference>
<dbReference type="InterPro" id="IPR001709">
    <property type="entry name" value="Flavoprot_Pyr_Nucl_cyt_Rdtase"/>
</dbReference>
<dbReference type="SUPFAM" id="SSF52343">
    <property type="entry name" value="Ferredoxin reductase-like, C-terminal NADP-linked domain"/>
    <property type="match status" value="1"/>
</dbReference>
<evidence type="ECO:0000313" key="13">
    <source>
        <dbReference type="EMBL" id="CAK0885059.1"/>
    </source>
</evidence>
<evidence type="ECO:0000256" key="6">
    <source>
        <dbReference type="ARBA" id="ARBA00022827"/>
    </source>
</evidence>
<accession>A0ABN9WJ90</accession>
<keyword evidence="7" id="KW-0560">Oxidoreductase</keyword>
<keyword evidence="8" id="KW-0520">NAD</keyword>
<evidence type="ECO:0000256" key="10">
    <source>
        <dbReference type="ARBA" id="ARBA00047682"/>
    </source>
</evidence>
<dbReference type="PRINTS" id="PR00371">
    <property type="entry name" value="FPNCR"/>
</dbReference>
<evidence type="ECO:0000259" key="11">
    <source>
        <dbReference type="Pfam" id="PF00175"/>
    </source>
</evidence>
<dbReference type="Gene3D" id="3.40.50.80">
    <property type="entry name" value="Nucleotide-binding domain of ferredoxin-NADP reductase (FNR) module"/>
    <property type="match status" value="1"/>
</dbReference>
<proteinExistence type="inferred from homology"/>
<dbReference type="PANTHER" id="PTHR19370:SF171">
    <property type="entry name" value="NADH-CYTOCHROME B5 REDUCTASE 2"/>
    <property type="match status" value="1"/>
</dbReference>
<protein>
    <recommendedName>
        <fullName evidence="4">cytochrome-b5 reductase</fullName>
        <ecNumber evidence="4">1.6.2.2</ecNumber>
    </recommendedName>
</protein>
<evidence type="ECO:0000313" key="14">
    <source>
        <dbReference type="Proteomes" id="UP001189429"/>
    </source>
</evidence>
<dbReference type="InterPro" id="IPR001433">
    <property type="entry name" value="OxRdtase_FAD/NAD-bd"/>
</dbReference>
<comment type="similarity">
    <text evidence="3">Belongs to the flavoprotein pyridine nucleotide cytochrome reductase family.</text>
</comment>
<evidence type="ECO:0000259" key="12">
    <source>
        <dbReference type="Pfam" id="PF00970"/>
    </source>
</evidence>
<feature type="domain" description="Oxidoreductase FAD/NAD(P)-binding" evidence="11">
    <location>
        <begin position="121"/>
        <end position="229"/>
    </location>
</feature>
<keyword evidence="6" id="KW-0274">FAD</keyword>
<evidence type="ECO:0000256" key="8">
    <source>
        <dbReference type="ARBA" id="ARBA00023027"/>
    </source>
</evidence>
<comment type="catalytic activity">
    <reaction evidence="10">
        <text>2 Fe(III)-[cytochrome b5] + NADH = 2 Fe(II)-[cytochrome b5] + NAD(+) + H(+)</text>
        <dbReference type="Rhea" id="RHEA:46680"/>
        <dbReference type="Rhea" id="RHEA-COMP:10438"/>
        <dbReference type="Rhea" id="RHEA-COMP:10439"/>
        <dbReference type="ChEBI" id="CHEBI:15378"/>
        <dbReference type="ChEBI" id="CHEBI:29033"/>
        <dbReference type="ChEBI" id="CHEBI:29034"/>
        <dbReference type="ChEBI" id="CHEBI:57540"/>
        <dbReference type="ChEBI" id="CHEBI:57945"/>
        <dbReference type="EC" id="1.6.2.2"/>
    </reaction>
</comment>
<evidence type="ECO:0000256" key="9">
    <source>
        <dbReference type="ARBA" id="ARBA00023128"/>
    </source>
</evidence>
<evidence type="ECO:0000256" key="4">
    <source>
        <dbReference type="ARBA" id="ARBA00012011"/>
    </source>
</evidence>
<gene>
    <name evidence="13" type="ORF">PCOR1329_LOCUS66784</name>
</gene>
<sequence>RASPAVSRDSRLLVFDLPSDVPTLGAPLPSCLKVRQQLAYEGREPITLDKSYSPISLPDARGHFELLVKGYPPQPQRKDPGGPGSFLVGLRPGQRAEMLVKSPRLFHGAPYRPNRWADLGMVAGGTGIAPMLQMARAILADPAERTRLWIVFANRQEEDILMRSEMDLLARRHAGRLRIRYVLSQPPPVWAGGRGWVGMQDLGPPHLPEPAGGTMIMVCGRDEFLDTVCGRTVRAPPVPGEKKGPKVQGSLAGLLAASGYEAQHVYKF</sequence>
<evidence type="ECO:0000256" key="1">
    <source>
        <dbReference type="ARBA" id="ARBA00001974"/>
    </source>
</evidence>